<dbReference type="InterPro" id="IPR015424">
    <property type="entry name" value="PyrdxlP-dep_Trfase"/>
</dbReference>
<reference evidence="4 5" key="1">
    <citation type="journal article" date="2019" name="Front. Microbiol.">
        <title>Thermoanaerosceptrum fracticalcis gen. nov. sp. nov., a Novel Fumarate-Fermenting Microorganism From a Deep Fractured Carbonate Aquifer of the US Great Basin.</title>
        <authorList>
            <person name="Hamilton-Brehm S.D."/>
            <person name="Stewart L.E."/>
            <person name="Zavarin M."/>
            <person name="Caldwell M."/>
            <person name="Lawson P.A."/>
            <person name="Onstott T.C."/>
            <person name="Grzymski J."/>
            <person name="Neveux I."/>
            <person name="Lollar B.S."/>
            <person name="Russell C.E."/>
            <person name="Moser D.P."/>
        </authorList>
    </citation>
    <scope>NUCLEOTIDE SEQUENCE [LARGE SCALE GENOMIC DNA]</scope>
    <source>
        <strain evidence="4 5">DRI-13</strain>
    </source>
</reference>
<dbReference type="GO" id="GO:0008483">
    <property type="term" value="F:transaminase activity"/>
    <property type="evidence" value="ECO:0007669"/>
    <property type="project" value="UniProtKB-KW"/>
</dbReference>
<dbReference type="InterPro" id="IPR005814">
    <property type="entry name" value="Aminotrans_3"/>
</dbReference>
<dbReference type="Gene3D" id="3.90.1150.10">
    <property type="entry name" value="Aspartate Aminotransferase, domain 1"/>
    <property type="match status" value="1"/>
</dbReference>
<dbReference type="GO" id="GO:0030170">
    <property type="term" value="F:pyridoxal phosphate binding"/>
    <property type="evidence" value="ECO:0007669"/>
    <property type="project" value="InterPro"/>
</dbReference>
<evidence type="ECO:0000256" key="2">
    <source>
        <dbReference type="ARBA" id="ARBA00022576"/>
    </source>
</evidence>
<organism evidence="4 5">
    <name type="scientific">Thermanaerosceptrum fracticalcis</name>
    <dbReference type="NCBI Taxonomy" id="1712410"/>
    <lineage>
        <taxon>Bacteria</taxon>
        <taxon>Bacillati</taxon>
        <taxon>Bacillota</taxon>
        <taxon>Clostridia</taxon>
        <taxon>Eubacteriales</taxon>
        <taxon>Peptococcaceae</taxon>
        <taxon>Thermanaerosceptrum</taxon>
    </lineage>
</organism>
<sequence>MFPTVIKEIRGRGLIAGIELTDERAGAIIMAKLLEQKVITAPTLQNRKVIRLEPPLFITYEENDYITAALNNAIKYAEELLNI</sequence>
<protein>
    <submittedName>
        <fullName evidence="4">Aminotransferase class III-fold pyridoxal phosphate-dependent enzyme</fullName>
    </submittedName>
</protein>
<dbReference type="Proteomes" id="UP000515847">
    <property type="component" value="Chromosome"/>
</dbReference>
<accession>A0A7G6E1E3</accession>
<comment type="cofactor">
    <cofactor evidence="1">
        <name>pyridoxal 5'-phosphate</name>
        <dbReference type="ChEBI" id="CHEBI:597326"/>
    </cofactor>
</comment>
<keyword evidence="5" id="KW-1185">Reference proteome</keyword>
<evidence type="ECO:0000256" key="1">
    <source>
        <dbReference type="ARBA" id="ARBA00001933"/>
    </source>
</evidence>
<dbReference type="EMBL" id="CP045798">
    <property type="protein sequence ID" value="QNB45897.1"/>
    <property type="molecule type" value="Genomic_DNA"/>
</dbReference>
<gene>
    <name evidence="4" type="ORF">BR63_05960</name>
</gene>
<dbReference type="AlphaFoldDB" id="A0A7G6E1E3"/>
<dbReference type="KEGG" id="tfr:BR63_05960"/>
<name>A0A7G6E1E3_THEFR</name>
<dbReference type="GO" id="GO:0042802">
    <property type="term" value="F:identical protein binding"/>
    <property type="evidence" value="ECO:0007669"/>
    <property type="project" value="TreeGrafter"/>
</dbReference>
<dbReference type="SUPFAM" id="SSF53383">
    <property type="entry name" value="PLP-dependent transferases"/>
    <property type="match status" value="1"/>
</dbReference>
<keyword evidence="3 4" id="KW-0808">Transferase</keyword>
<dbReference type="Pfam" id="PF00202">
    <property type="entry name" value="Aminotran_3"/>
    <property type="match status" value="1"/>
</dbReference>
<dbReference type="InterPro" id="IPR015422">
    <property type="entry name" value="PyrdxlP-dep_Trfase_small"/>
</dbReference>
<evidence type="ECO:0000313" key="4">
    <source>
        <dbReference type="EMBL" id="QNB45897.1"/>
    </source>
</evidence>
<evidence type="ECO:0000256" key="3">
    <source>
        <dbReference type="ARBA" id="ARBA00022679"/>
    </source>
</evidence>
<evidence type="ECO:0000313" key="5">
    <source>
        <dbReference type="Proteomes" id="UP000515847"/>
    </source>
</evidence>
<dbReference type="PANTHER" id="PTHR11986">
    <property type="entry name" value="AMINOTRANSFERASE CLASS III"/>
    <property type="match status" value="1"/>
</dbReference>
<dbReference type="PANTHER" id="PTHR11986:SF79">
    <property type="entry name" value="ACETYLORNITHINE AMINOTRANSFERASE, MITOCHONDRIAL"/>
    <property type="match status" value="1"/>
</dbReference>
<proteinExistence type="predicted"/>
<dbReference type="InterPro" id="IPR050103">
    <property type="entry name" value="Class-III_PLP-dep_AT"/>
</dbReference>
<keyword evidence="2 4" id="KW-0032">Aminotransferase</keyword>